<protein>
    <submittedName>
        <fullName evidence="1">Uncharacterized protein</fullName>
    </submittedName>
</protein>
<reference evidence="1 2" key="1">
    <citation type="journal article" date="2022" name="New Phytol.">
        <title>Ecological generalism drives hyperdiversity of secondary metabolite gene clusters in xylarialean endophytes.</title>
        <authorList>
            <person name="Franco M.E.E."/>
            <person name="Wisecaver J.H."/>
            <person name="Arnold A.E."/>
            <person name="Ju Y.M."/>
            <person name="Slot J.C."/>
            <person name="Ahrendt S."/>
            <person name="Moore L.P."/>
            <person name="Eastman K.E."/>
            <person name="Scott K."/>
            <person name="Konkel Z."/>
            <person name="Mondo S.J."/>
            <person name="Kuo A."/>
            <person name="Hayes R.D."/>
            <person name="Haridas S."/>
            <person name="Andreopoulos B."/>
            <person name="Riley R."/>
            <person name="LaButti K."/>
            <person name="Pangilinan J."/>
            <person name="Lipzen A."/>
            <person name="Amirebrahimi M."/>
            <person name="Yan J."/>
            <person name="Adam C."/>
            <person name="Keymanesh K."/>
            <person name="Ng V."/>
            <person name="Louie K."/>
            <person name="Northen T."/>
            <person name="Drula E."/>
            <person name="Henrissat B."/>
            <person name="Hsieh H.M."/>
            <person name="Youens-Clark K."/>
            <person name="Lutzoni F."/>
            <person name="Miadlikowska J."/>
            <person name="Eastwood D.C."/>
            <person name="Hamelin R.C."/>
            <person name="Grigoriev I.V."/>
            <person name="U'Ren J.M."/>
        </authorList>
    </citation>
    <scope>NUCLEOTIDE SEQUENCE [LARGE SCALE GENOMIC DNA]</scope>
    <source>
        <strain evidence="1 2">ER1909</strain>
    </source>
</reference>
<dbReference type="EMBL" id="MU394316">
    <property type="protein sequence ID" value="KAI6086358.1"/>
    <property type="molecule type" value="Genomic_DNA"/>
</dbReference>
<accession>A0ACC0D143</accession>
<evidence type="ECO:0000313" key="2">
    <source>
        <dbReference type="Proteomes" id="UP001497680"/>
    </source>
</evidence>
<organism evidence="1 2">
    <name type="scientific">Hypoxylon rubiginosum</name>
    <dbReference type="NCBI Taxonomy" id="110542"/>
    <lineage>
        <taxon>Eukaryota</taxon>
        <taxon>Fungi</taxon>
        <taxon>Dikarya</taxon>
        <taxon>Ascomycota</taxon>
        <taxon>Pezizomycotina</taxon>
        <taxon>Sordariomycetes</taxon>
        <taxon>Xylariomycetidae</taxon>
        <taxon>Xylariales</taxon>
        <taxon>Hypoxylaceae</taxon>
        <taxon>Hypoxylon</taxon>
    </lineage>
</organism>
<keyword evidence="2" id="KW-1185">Reference proteome</keyword>
<dbReference type="Proteomes" id="UP001497680">
    <property type="component" value="Unassembled WGS sequence"/>
</dbReference>
<proteinExistence type="predicted"/>
<evidence type="ECO:0000313" key="1">
    <source>
        <dbReference type="EMBL" id="KAI6086358.1"/>
    </source>
</evidence>
<sequence length="245" mass="27754">MSPSKQEENVEEEQAFLPPAPPRRDTAWSQDGRPGKVTPYLRLAMEIAMAAIIIVLLVSPVYERIGPERSPVPRFPRKTYTFLPDPQYVRDDMLFDEHNTLHTLHNWIPLSADARGYVQIPDYDTYDMLSDPYTVAINRTSDGPAYMMSVFHQLHCLSYLVDHFQQGYAGTELTDEVAHHSAHCIDYIRQSIMCAADTNLEGKTEAGPGWGSKHECADYDAVLAWANEHSTMKWRNGLMPGEAIL</sequence>
<gene>
    <name evidence="1" type="ORF">F4821DRAFT_129464</name>
</gene>
<name>A0ACC0D143_9PEZI</name>
<comment type="caution">
    <text evidence="1">The sequence shown here is derived from an EMBL/GenBank/DDBJ whole genome shotgun (WGS) entry which is preliminary data.</text>
</comment>